<dbReference type="EMBL" id="LAXD01000001">
    <property type="protein sequence ID" value="KWW98454.1"/>
    <property type="molecule type" value="Genomic_DNA"/>
</dbReference>
<keyword evidence="5" id="KW-1185">Reference proteome</keyword>
<dbReference type="Proteomes" id="UP000070188">
    <property type="component" value="Unassembled WGS sequence"/>
</dbReference>
<dbReference type="AlphaFoldDB" id="A0A132MKR9"/>
<dbReference type="STRING" id="1469144.LI90_74"/>
<dbReference type="CDD" id="cd07583">
    <property type="entry name" value="nitrilase_5"/>
    <property type="match status" value="1"/>
</dbReference>
<evidence type="ECO:0000313" key="4">
    <source>
        <dbReference type="EMBL" id="KWW98454.1"/>
    </source>
</evidence>
<dbReference type="PROSITE" id="PS50263">
    <property type="entry name" value="CN_HYDROLASE"/>
    <property type="match status" value="1"/>
</dbReference>
<feature type="domain" description="CN hydrolase" evidence="3">
    <location>
        <begin position="35"/>
        <end position="273"/>
    </location>
</feature>
<dbReference type="PROSITE" id="PS01227">
    <property type="entry name" value="UPF0012"/>
    <property type="match status" value="1"/>
</dbReference>
<dbReference type="Gene3D" id="3.60.110.10">
    <property type="entry name" value="Carbon-nitrogen hydrolase"/>
    <property type="match status" value="1"/>
</dbReference>
<dbReference type="PATRIC" id="fig|1469144.10.peg.143"/>
<dbReference type="InterPro" id="IPR003010">
    <property type="entry name" value="C-N_Hydrolase"/>
</dbReference>
<dbReference type="SUPFAM" id="SSF56317">
    <property type="entry name" value="Carbon-nitrogen hydrolase"/>
    <property type="match status" value="1"/>
</dbReference>
<evidence type="ECO:0000259" key="3">
    <source>
        <dbReference type="PROSITE" id="PS50263"/>
    </source>
</evidence>
<dbReference type="Pfam" id="PF00795">
    <property type="entry name" value="CN_hydrolase"/>
    <property type="match status" value="1"/>
</dbReference>
<keyword evidence="4" id="KW-0378">Hydrolase</keyword>
<evidence type="ECO:0000256" key="2">
    <source>
        <dbReference type="SAM" id="MobiDB-lite"/>
    </source>
</evidence>
<sequence length="300" mass="32663">MSSPATGSGALGQPGTRPGRSRLTSGGLAVLRGSVRISLIQLAVHDDEPLSERVRRVGDLVRAQRGADLVVLPELWPHGAFAYQRWATEAETLDDPTVHAMSAAARDLGGWLHTGSLIERASDLQLYNCSVLLDPHGDIAATYRKIHRFGFTEGEAKLISAGEEPVTYPAPFGTLGFAICYDLRFPELFRLLVDRGAEILVIPAGWPARRVAHWRLLLQARAVECQAYVLGCATAGEHCEVRMSGHSMVVDPWGEIVAEAGEDEEVLTVEIDPARVAEVRRDFPVLRDRRLGLPAPAPRG</sequence>
<proteinExistence type="inferred from homology"/>
<accession>A0A132MKR9</accession>
<reference evidence="5" key="1">
    <citation type="submission" date="2015-04" db="EMBL/GenBank/DDBJ databases">
        <title>Physiological reanalysis, assessment of diazotrophy, and genome sequences of multiple isolates of Streptomyces thermoautotrophicus.</title>
        <authorList>
            <person name="MacKellar D.C."/>
            <person name="Lieber L."/>
            <person name="Norman J."/>
            <person name="Bolger A."/>
            <person name="Tobin C."/>
            <person name="Murray J.W."/>
            <person name="Chang R."/>
            <person name="Ford T."/>
            <person name="Nguyen P.Q."/>
            <person name="Woodward J."/>
            <person name="Permingeat H."/>
            <person name="Joshi N.S."/>
            <person name="Silver P.A."/>
            <person name="Usadel B."/>
            <person name="Rutherford A.W."/>
            <person name="Friesen M."/>
            <person name="Prell J."/>
        </authorList>
    </citation>
    <scope>NUCLEOTIDE SEQUENCE [LARGE SCALE GENOMIC DNA]</scope>
    <source>
        <strain evidence="5">H1</strain>
    </source>
</reference>
<organism evidence="4 5">
    <name type="scientific">Carbonactinospora thermoautotrophica</name>
    <dbReference type="NCBI Taxonomy" id="1469144"/>
    <lineage>
        <taxon>Bacteria</taxon>
        <taxon>Bacillati</taxon>
        <taxon>Actinomycetota</taxon>
        <taxon>Actinomycetes</taxon>
        <taxon>Kitasatosporales</taxon>
        <taxon>Carbonactinosporaceae</taxon>
        <taxon>Carbonactinospora</taxon>
    </lineage>
</organism>
<gene>
    <name evidence="4" type="ORF">LI90_74</name>
</gene>
<protein>
    <submittedName>
        <fullName evidence="4">Putative hydrolase</fullName>
    </submittedName>
</protein>
<dbReference type="PANTHER" id="PTHR23088:SF27">
    <property type="entry name" value="DEAMINATED GLUTATHIONE AMIDASE"/>
    <property type="match status" value="1"/>
</dbReference>
<evidence type="ECO:0000256" key="1">
    <source>
        <dbReference type="ARBA" id="ARBA00010613"/>
    </source>
</evidence>
<name>A0A132MKR9_9ACTN</name>
<dbReference type="GO" id="GO:0016787">
    <property type="term" value="F:hydrolase activity"/>
    <property type="evidence" value="ECO:0007669"/>
    <property type="project" value="UniProtKB-KW"/>
</dbReference>
<dbReference type="PANTHER" id="PTHR23088">
    <property type="entry name" value="NITRILASE-RELATED"/>
    <property type="match status" value="1"/>
</dbReference>
<comment type="similarity">
    <text evidence="1">Belongs to the carbon-nitrogen hydrolase superfamily. NIT1/NIT2 family.</text>
</comment>
<evidence type="ECO:0000313" key="5">
    <source>
        <dbReference type="Proteomes" id="UP000070188"/>
    </source>
</evidence>
<feature type="region of interest" description="Disordered" evidence="2">
    <location>
        <begin position="1"/>
        <end position="24"/>
    </location>
</feature>
<dbReference type="InterPro" id="IPR001110">
    <property type="entry name" value="UPF0012_CS"/>
</dbReference>
<comment type="caution">
    <text evidence="4">The sequence shown here is derived from an EMBL/GenBank/DDBJ whole genome shotgun (WGS) entry which is preliminary data.</text>
</comment>
<dbReference type="InterPro" id="IPR036526">
    <property type="entry name" value="C-N_Hydrolase_sf"/>
</dbReference>